<gene>
    <name evidence="2" type="ORF">ZHAS_00011199</name>
</gene>
<dbReference type="AlphaFoldDB" id="A0A084VZK8"/>
<evidence type="ECO:0000256" key="1">
    <source>
        <dbReference type="SAM" id="MobiDB-lite"/>
    </source>
</evidence>
<reference evidence="3" key="2">
    <citation type="submission" date="2020-05" db="UniProtKB">
        <authorList>
            <consortium name="EnsemblMetazoa"/>
        </authorList>
    </citation>
    <scope>IDENTIFICATION</scope>
</reference>
<accession>A0A084VZK8</accession>
<evidence type="ECO:0000313" key="4">
    <source>
        <dbReference type="Proteomes" id="UP000030765"/>
    </source>
</evidence>
<dbReference type="EMBL" id="KE525251">
    <property type="protein sequence ID" value="KFB43402.1"/>
    <property type="molecule type" value="Genomic_DNA"/>
</dbReference>
<evidence type="ECO:0000313" key="2">
    <source>
        <dbReference type="EMBL" id="KFB43402.1"/>
    </source>
</evidence>
<organism evidence="2">
    <name type="scientific">Anopheles sinensis</name>
    <name type="common">Mosquito</name>
    <dbReference type="NCBI Taxonomy" id="74873"/>
    <lineage>
        <taxon>Eukaryota</taxon>
        <taxon>Metazoa</taxon>
        <taxon>Ecdysozoa</taxon>
        <taxon>Arthropoda</taxon>
        <taxon>Hexapoda</taxon>
        <taxon>Insecta</taxon>
        <taxon>Pterygota</taxon>
        <taxon>Neoptera</taxon>
        <taxon>Endopterygota</taxon>
        <taxon>Diptera</taxon>
        <taxon>Nematocera</taxon>
        <taxon>Culicoidea</taxon>
        <taxon>Culicidae</taxon>
        <taxon>Anophelinae</taxon>
        <taxon>Anopheles</taxon>
    </lineage>
</organism>
<proteinExistence type="predicted"/>
<protein>
    <submittedName>
        <fullName evidence="2 3">EGF-like domain-containing protein 1</fullName>
    </submittedName>
</protein>
<name>A0A084VZK8_ANOSI</name>
<dbReference type="EMBL" id="ATLV01018856">
    <property type="status" value="NOT_ANNOTATED_CDS"/>
    <property type="molecule type" value="Genomic_DNA"/>
</dbReference>
<dbReference type="EnsemblMetazoa" id="ASIC011199-RA">
    <property type="protein sequence ID" value="ASIC011199-PA"/>
    <property type="gene ID" value="ASIC011199"/>
</dbReference>
<keyword evidence="4" id="KW-1185">Reference proteome</keyword>
<reference evidence="2 4" key="1">
    <citation type="journal article" date="2014" name="BMC Genomics">
        <title>Genome sequence of Anopheles sinensis provides insight into genetics basis of mosquito competence for malaria parasites.</title>
        <authorList>
            <person name="Zhou D."/>
            <person name="Zhang D."/>
            <person name="Ding G."/>
            <person name="Shi L."/>
            <person name="Hou Q."/>
            <person name="Ye Y."/>
            <person name="Xu Y."/>
            <person name="Zhou H."/>
            <person name="Xiong C."/>
            <person name="Li S."/>
            <person name="Yu J."/>
            <person name="Hong S."/>
            <person name="Yu X."/>
            <person name="Zou P."/>
            <person name="Chen C."/>
            <person name="Chang X."/>
            <person name="Wang W."/>
            <person name="Lv Y."/>
            <person name="Sun Y."/>
            <person name="Ma L."/>
            <person name="Shen B."/>
            <person name="Zhu C."/>
        </authorList>
    </citation>
    <scope>NUCLEOTIDE SEQUENCE [LARGE SCALE GENOMIC DNA]</scope>
</reference>
<feature type="region of interest" description="Disordered" evidence="1">
    <location>
        <begin position="18"/>
        <end position="50"/>
    </location>
</feature>
<dbReference type="Proteomes" id="UP000030765">
    <property type="component" value="Unassembled WGS sequence"/>
</dbReference>
<evidence type="ECO:0000313" key="3">
    <source>
        <dbReference type="EnsemblMetazoa" id="ASIC011199-PA"/>
    </source>
</evidence>
<sequence>MHYWMMIEKVYHPAVAFRPGTDSASGSERDSVRSKRLTGNQRFVGPSPSLSLRKAEKSKAVIKVDFIAGRTRADLASSSEKRISVCAEDRVGLDNVVCPSVPVPSEMNDMPSLGPR</sequence>
<dbReference type="VEuPathDB" id="VectorBase:ASIC011199"/>